<keyword evidence="2" id="KW-1185">Reference proteome</keyword>
<evidence type="ECO:0000313" key="2">
    <source>
        <dbReference type="Proteomes" id="UP001304895"/>
    </source>
</evidence>
<dbReference type="AlphaFoldDB" id="A0AAN6USS5"/>
<reference evidence="1" key="2">
    <citation type="submission" date="2023-05" db="EMBL/GenBank/DDBJ databases">
        <authorList>
            <consortium name="Lawrence Berkeley National Laboratory"/>
            <person name="Steindorff A."/>
            <person name="Hensen N."/>
            <person name="Bonometti L."/>
            <person name="Westerberg I."/>
            <person name="Brannstrom I.O."/>
            <person name="Guillou S."/>
            <person name="Cros-Aarteil S."/>
            <person name="Calhoun S."/>
            <person name="Haridas S."/>
            <person name="Kuo A."/>
            <person name="Mondo S."/>
            <person name="Pangilinan J."/>
            <person name="Riley R."/>
            <person name="Labutti K."/>
            <person name="Andreopoulos B."/>
            <person name="Lipzen A."/>
            <person name="Chen C."/>
            <person name="Yanf M."/>
            <person name="Daum C."/>
            <person name="Ng V."/>
            <person name="Clum A."/>
            <person name="Ohm R."/>
            <person name="Martin F."/>
            <person name="Silar P."/>
            <person name="Natvig D."/>
            <person name="Lalanne C."/>
            <person name="Gautier V."/>
            <person name="Ament-Velasquez S.L."/>
            <person name="Kruys A."/>
            <person name="Hutchinson M.I."/>
            <person name="Powell A.J."/>
            <person name="Barry K."/>
            <person name="Miller A.N."/>
            <person name="Grigoriev I.V."/>
            <person name="Debuchy R."/>
            <person name="Gladieux P."/>
            <person name="Thoren M.H."/>
            <person name="Johannesson H."/>
        </authorList>
    </citation>
    <scope>NUCLEOTIDE SEQUENCE</scope>
    <source>
        <strain evidence="1">CBS 123565</strain>
    </source>
</reference>
<gene>
    <name evidence="1" type="ORF">BT67DRAFT_13369</name>
</gene>
<sequence>MEGTSEPTCFFFPFPVRICCELEPRCSRCYDSLIDNSGWHKGMGISPRPDYHCGSSSGPESKLTLGHWMTSFCSLVDIQYSLSSHPFSETSPNQAPTHMCFLPNHSGLRVCLSSCEAQARQRLVTADRGLLPEIATKACSVTLTESYSDSRARFVFFPDSERHHAVVETIPTSSLLKRHEM</sequence>
<dbReference type="EMBL" id="MU853401">
    <property type="protein sequence ID" value="KAK4138543.1"/>
    <property type="molecule type" value="Genomic_DNA"/>
</dbReference>
<dbReference type="Proteomes" id="UP001304895">
    <property type="component" value="Unassembled WGS sequence"/>
</dbReference>
<accession>A0AAN6USS5</accession>
<protein>
    <submittedName>
        <fullName evidence="1">Uncharacterized protein</fullName>
    </submittedName>
</protein>
<comment type="caution">
    <text evidence="1">The sequence shown here is derived from an EMBL/GenBank/DDBJ whole genome shotgun (WGS) entry which is preliminary data.</text>
</comment>
<name>A0AAN6USS5_9PEZI</name>
<proteinExistence type="predicted"/>
<organism evidence="1 2">
    <name type="scientific">Trichocladium antarcticum</name>
    <dbReference type="NCBI Taxonomy" id="1450529"/>
    <lineage>
        <taxon>Eukaryota</taxon>
        <taxon>Fungi</taxon>
        <taxon>Dikarya</taxon>
        <taxon>Ascomycota</taxon>
        <taxon>Pezizomycotina</taxon>
        <taxon>Sordariomycetes</taxon>
        <taxon>Sordariomycetidae</taxon>
        <taxon>Sordariales</taxon>
        <taxon>Chaetomiaceae</taxon>
        <taxon>Trichocladium</taxon>
    </lineage>
</organism>
<reference evidence="1" key="1">
    <citation type="journal article" date="2023" name="Mol. Phylogenet. Evol.">
        <title>Genome-scale phylogeny and comparative genomics of the fungal order Sordariales.</title>
        <authorList>
            <person name="Hensen N."/>
            <person name="Bonometti L."/>
            <person name="Westerberg I."/>
            <person name="Brannstrom I.O."/>
            <person name="Guillou S."/>
            <person name="Cros-Aarteil S."/>
            <person name="Calhoun S."/>
            <person name="Haridas S."/>
            <person name="Kuo A."/>
            <person name="Mondo S."/>
            <person name="Pangilinan J."/>
            <person name="Riley R."/>
            <person name="LaButti K."/>
            <person name="Andreopoulos B."/>
            <person name="Lipzen A."/>
            <person name="Chen C."/>
            <person name="Yan M."/>
            <person name="Daum C."/>
            <person name="Ng V."/>
            <person name="Clum A."/>
            <person name="Steindorff A."/>
            <person name="Ohm R.A."/>
            <person name="Martin F."/>
            <person name="Silar P."/>
            <person name="Natvig D.O."/>
            <person name="Lalanne C."/>
            <person name="Gautier V."/>
            <person name="Ament-Velasquez S.L."/>
            <person name="Kruys A."/>
            <person name="Hutchinson M.I."/>
            <person name="Powell A.J."/>
            <person name="Barry K."/>
            <person name="Miller A.N."/>
            <person name="Grigoriev I.V."/>
            <person name="Debuchy R."/>
            <person name="Gladieux P."/>
            <person name="Hiltunen Thoren M."/>
            <person name="Johannesson H."/>
        </authorList>
    </citation>
    <scope>NUCLEOTIDE SEQUENCE</scope>
    <source>
        <strain evidence="1">CBS 123565</strain>
    </source>
</reference>
<evidence type="ECO:0000313" key="1">
    <source>
        <dbReference type="EMBL" id="KAK4138543.1"/>
    </source>
</evidence>